<dbReference type="Proteomes" id="UP001497744">
    <property type="component" value="Unassembled WGS sequence"/>
</dbReference>
<organism evidence="2 3">
    <name type="scientific">Babesia caballi</name>
    <dbReference type="NCBI Taxonomy" id="5871"/>
    <lineage>
        <taxon>Eukaryota</taxon>
        <taxon>Sar</taxon>
        <taxon>Alveolata</taxon>
        <taxon>Apicomplexa</taxon>
        <taxon>Aconoidasida</taxon>
        <taxon>Piroplasmida</taxon>
        <taxon>Babesiidae</taxon>
        <taxon>Babesia</taxon>
    </lineage>
</organism>
<evidence type="ECO:0000313" key="2">
    <source>
        <dbReference type="EMBL" id="GIX62872.1"/>
    </source>
</evidence>
<keyword evidence="3" id="KW-1185">Reference proteome</keyword>
<feature type="domain" description="Microprotein" evidence="1">
    <location>
        <begin position="287"/>
        <end position="325"/>
    </location>
</feature>
<proteinExistence type="predicted"/>
<reference evidence="2 3" key="1">
    <citation type="submission" date="2021-06" db="EMBL/GenBank/DDBJ databases">
        <title>Genome sequence of Babesia caballi.</title>
        <authorList>
            <person name="Yamagishi J."/>
            <person name="Kidaka T."/>
            <person name="Ochi A."/>
        </authorList>
    </citation>
    <scope>NUCLEOTIDE SEQUENCE [LARGE SCALE GENOMIC DNA]</scope>
    <source>
        <strain evidence="2">USDA-D6B2</strain>
    </source>
</reference>
<gene>
    <name evidence="2" type="ORF">BcabD6B2_23070</name>
</gene>
<protein>
    <submittedName>
        <fullName evidence="2">Bacteriolytic enzyme, putative</fullName>
    </submittedName>
</protein>
<evidence type="ECO:0000313" key="3">
    <source>
        <dbReference type="Proteomes" id="UP001497744"/>
    </source>
</evidence>
<accession>A0AAV4LRK1</accession>
<evidence type="ECO:0000259" key="1">
    <source>
        <dbReference type="Pfam" id="PF23527"/>
    </source>
</evidence>
<name>A0AAV4LRK1_BABCB</name>
<dbReference type="GeneID" id="94194353"/>
<dbReference type="InterPro" id="IPR056353">
    <property type="entry name" value="Microp_dom_apicomplexa_4"/>
</dbReference>
<dbReference type="EMBL" id="BPLF01000002">
    <property type="protein sequence ID" value="GIX62872.1"/>
    <property type="molecule type" value="Genomic_DNA"/>
</dbReference>
<sequence length="325" mass="37747">MKSNVDSCLRIIKLLYETYNQRDVKNVCDFELEYGLLSGRLNILHLAFYVCRELTMLSGAEIPEHDRKDLPNLVEEQLKTLVEHLGFGDLWLHDDDLIESLLTELLCLRFEKKQCYQSAVFSREFLSHDIVSDEILTLMRNTHVGDEDVNVDTLLTLFGSRDEKLSLSDDRLFEETNLDEETVAAIRVLSESLCDEYNERWNLYLVRFDSLLKVFLQSSSLAETPALKALLNVIHVWRNRDNSRFKRFNIYDVYMAFGNILEIRKASASEMSSDLVQLYLKISNHDSGESLQSFIKKIKISEPPHRGGLPKGFSTKKFYKKFSKH</sequence>
<dbReference type="Pfam" id="PF23527">
    <property type="entry name" value="Microp_apicomplexa_14"/>
    <property type="match status" value="1"/>
</dbReference>
<dbReference type="AlphaFoldDB" id="A0AAV4LRK1"/>
<comment type="caution">
    <text evidence="2">The sequence shown here is derived from an EMBL/GenBank/DDBJ whole genome shotgun (WGS) entry which is preliminary data.</text>
</comment>
<dbReference type="RefSeq" id="XP_067714941.1">
    <property type="nucleotide sequence ID" value="XM_067858840.1"/>
</dbReference>